<dbReference type="OrthoDB" id="4327074at2759"/>
<organism evidence="2 3">
    <name type="scientific">Bugula neritina</name>
    <name type="common">Brown bryozoan</name>
    <name type="synonym">Sertularia neritina</name>
    <dbReference type="NCBI Taxonomy" id="10212"/>
    <lineage>
        <taxon>Eukaryota</taxon>
        <taxon>Metazoa</taxon>
        <taxon>Spiralia</taxon>
        <taxon>Lophotrochozoa</taxon>
        <taxon>Bryozoa</taxon>
        <taxon>Gymnolaemata</taxon>
        <taxon>Cheilostomatida</taxon>
        <taxon>Flustrina</taxon>
        <taxon>Buguloidea</taxon>
        <taxon>Bugulidae</taxon>
        <taxon>Bugula</taxon>
    </lineage>
</organism>
<feature type="region of interest" description="Disordered" evidence="1">
    <location>
        <begin position="190"/>
        <end position="256"/>
    </location>
</feature>
<sequence length="287" mass="31290">MKPNKASGLDQISENFVKCVSDIITRGDGGTLNKPRSKSKGLYSITMVRNRKPTKRTGPDDSTIAEAAECVMNNTMSIRKASAMIGMHRATLHRAIAKRRNAPNGNISSFQPQHGHQKVFTKEQENSLKEYIITASKMHQGMTKKMVREFAYEYAKTLNSKSAVSWDKNEMAGIYSFNLDVFGENEFLPSAVTDRPDSNIGEPLNSPGSGRSSTSHPSAHMLTPNGPSTKSEGESANEILAKQLADEDSSSDELIPEDNEEILAMPEKAKSQCASPHVSMCPAIGAL</sequence>
<accession>A0A7J7IZM6</accession>
<feature type="compositionally biased region" description="Acidic residues" evidence="1">
    <location>
        <begin position="246"/>
        <end position="256"/>
    </location>
</feature>
<proteinExistence type="predicted"/>
<keyword evidence="3" id="KW-1185">Reference proteome</keyword>
<dbReference type="AlphaFoldDB" id="A0A7J7IZM6"/>
<evidence type="ECO:0008006" key="4">
    <source>
        <dbReference type="Google" id="ProtNLM"/>
    </source>
</evidence>
<dbReference type="EMBL" id="VXIV02003261">
    <property type="protein sequence ID" value="KAF6018986.1"/>
    <property type="molecule type" value="Genomic_DNA"/>
</dbReference>
<evidence type="ECO:0000313" key="3">
    <source>
        <dbReference type="Proteomes" id="UP000593567"/>
    </source>
</evidence>
<evidence type="ECO:0000256" key="1">
    <source>
        <dbReference type="SAM" id="MobiDB-lite"/>
    </source>
</evidence>
<name>A0A7J7IZM6_BUGNE</name>
<dbReference type="Proteomes" id="UP000593567">
    <property type="component" value="Unassembled WGS sequence"/>
</dbReference>
<comment type="caution">
    <text evidence="2">The sequence shown here is derived from an EMBL/GenBank/DDBJ whole genome shotgun (WGS) entry which is preliminary data.</text>
</comment>
<evidence type="ECO:0000313" key="2">
    <source>
        <dbReference type="EMBL" id="KAF6018986.1"/>
    </source>
</evidence>
<feature type="compositionally biased region" description="Polar residues" evidence="1">
    <location>
        <begin position="206"/>
        <end position="217"/>
    </location>
</feature>
<gene>
    <name evidence="2" type="ORF">EB796_022703</name>
</gene>
<protein>
    <recommendedName>
        <fullName evidence="4">HTH psq-type domain-containing protein</fullName>
    </recommendedName>
</protein>
<reference evidence="2" key="1">
    <citation type="submission" date="2020-06" db="EMBL/GenBank/DDBJ databases">
        <title>Draft genome of Bugula neritina, a colonial animal packing powerful symbionts and potential medicines.</title>
        <authorList>
            <person name="Rayko M."/>
        </authorList>
    </citation>
    <scope>NUCLEOTIDE SEQUENCE [LARGE SCALE GENOMIC DNA]</scope>
    <source>
        <strain evidence="2">Kwan_BN1</strain>
    </source>
</reference>